<dbReference type="AlphaFoldDB" id="A0A3B1DQM3"/>
<dbReference type="NCBIfam" id="NF004012">
    <property type="entry name" value="PRK05477.1-2"/>
    <property type="match status" value="1"/>
</dbReference>
<keyword evidence="3 11" id="KW-0436">Ligase</keyword>
<dbReference type="SMART" id="SM00845">
    <property type="entry name" value="GatB_Yqey"/>
    <property type="match status" value="1"/>
</dbReference>
<dbReference type="InterPro" id="IPR017958">
    <property type="entry name" value="Gln-tRNA_amidoTrfase_suB_CS"/>
</dbReference>
<dbReference type="HAMAP" id="MF_00121">
    <property type="entry name" value="GatB"/>
    <property type="match status" value="1"/>
</dbReference>
<sequence>MKQTIVIGLEVHVQLHTATKLFCGCINRFNPDHPNTQTCPVCLGLPGALPVLNRRAFELALRIGLALNCQIAPLTKWDRKQYYYPDLPKAYQISQFDLPFSSEGWLDINASEENRPEENKEARRIGIFRAHLEEDAGKNIHDETGRGGESKVDLNRCGTPLVEIVSKPDLRSAAEARKYLEELKLLLSYLDVSDCNMQEGSLRCDANVNLHLTNDAGETIATPIVEVKNLNSFRGVELAIDYEAKRQRQEWEKNGVKLGDPGSEKETRGWDANRNITLAQRGKEEAADYRYLPDPDLVPISVSEEQLNKIRSALPEYPAMRRERLTNEFHLSQYDASVIIEQGEAFANYYEAVATGCNNGKQAANWVTQYVMRELNEQGYTIAQFSIPQNVLADLLAKVEKEEITNSSAREVFQSLLQYHSEKKEISIDTIQHIIDQKGLAAVQESGELEAAIDDVISRNQKIADDVRSGKQAAAGPLIGQIMKQLKGADAKKVRKMLLEKLS</sequence>
<evidence type="ECO:0000256" key="1">
    <source>
        <dbReference type="ARBA" id="ARBA00005306"/>
    </source>
</evidence>
<dbReference type="InterPro" id="IPR003789">
    <property type="entry name" value="Asn/Gln_tRNA_amidoTrase-B-like"/>
</dbReference>
<gene>
    <name evidence="11" type="ORF">MNBD_PLANCTO02-3041</name>
</gene>
<keyword evidence="4" id="KW-0547">Nucleotide-binding</keyword>
<dbReference type="EC" id="6.3.5.6" evidence="11"/>
<dbReference type="GO" id="GO:0005524">
    <property type="term" value="F:ATP binding"/>
    <property type="evidence" value="ECO:0007669"/>
    <property type="project" value="UniProtKB-KW"/>
</dbReference>
<dbReference type="GO" id="GO:0006412">
    <property type="term" value="P:translation"/>
    <property type="evidence" value="ECO:0007669"/>
    <property type="project" value="UniProtKB-KW"/>
</dbReference>
<organism evidence="11">
    <name type="scientific">hydrothermal vent metagenome</name>
    <dbReference type="NCBI Taxonomy" id="652676"/>
    <lineage>
        <taxon>unclassified sequences</taxon>
        <taxon>metagenomes</taxon>
        <taxon>ecological metagenomes</taxon>
    </lineage>
</organism>
<dbReference type="InterPro" id="IPR014746">
    <property type="entry name" value="Gln_synth/guanido_kin_cat_dom"/>
</dbReference>
<comment type="function">
    <text evidence="7">Allows the formation of correctly charged Asn-tRNA(Asn) or Gln-tRNA(Gln) through the transamidation of misacylated Asp-tRNA(Asn) or Glu-tRNA(Gln) in organisms which lack either or both of asparaginyl-tRNA or glutaminyl-tRNA synthetases. The reaction takes place in the presence of glutamine and ATP through an activated phospho-Asp-tRNA(Asn) or phospho-Glu-tRNA(Gln).</text>
</comment>
<comment type="similarity">
    <text evidence="1">Belongs to the GatB/GatE family. GatB subfamily.</text>
</comment>
<evidence type="ECO:0000313" key="11">
    <source>
        <dbReference type="EMBL" id="VAX38434.1"/>
    </source>
</evidence>
<dbReference type="SUPFAM" id="SSF89095">
    <property type="entry name" value="GatB/YqeY motif"/>
    <property type="match status" value="1"/>
</dbReference>
<evidence type="ECO:0000256" key="8">
    <source>
        <dbReference type="ARBA" id="ARBA00047380"/>
    </source>
</evidence>
<keyword evidence="6" id="KW-0648">Protein biosynthesis</keyword>
<accession>A0A3B1DQM3</accession>
<dbReference type="InterPro" id="IPR018027">
    <property type="entry name" value="Asn/Gln_amidotransferase"/>
</dbReference>
<dbReference type="GO" id="GO:0070681">
    <property type="term" value="P:glutaminyl-tRNAGln biosynthesis via transamidation"/>
    <property type="evidence" value="ECO:0007669"/>
    <property type="project" value="TreeGrafter"/>
</dbReference>
<dbReference type="InterPro" id="IPR006075">
    <property type="entry name" value="Asn/Gln-tRNA_Trfase_suB/E_cat"/>
</dbReference>
<dbReference type="SUPFAM" id="SSF55931">
    <property type="entry name" value="Glutamine synthetase/guanido kinase"/>
    <property type="match status" value="1"/>
</dbReference>
<comment type="catalytic activity">
    <reaction evidence="9">
        <text>L-glutamyl-tRNA(Gln) + L-glutamine + ATP + H2O = L-glutaminyl-tRNA(Gln) + L-glutamate + ADP + phosphate + H(+)</text>
        <dbReference type="Rhea" id="RHEA:17521"/>
        <dbReference type="Rhea" id="RHEA-COMP:9681"/>
        <dbReference type="Rhea" id="RHEA-COMP:9684"/>
        <dbReference type="ChEBI" id="CHEBI:15377"/>
        <dbReference type="ChEBI" id="CHEBI:15378"/>
        <dbReference type="ChEBI" id="CHEBI:29985"/>
        <dbReference type="ChEBI" id="CHEBI:30616"/>
        <dbReference type="ChEBI" id="CHEBI:43474"/>
        <dbReference type="ChEBI" id="CHEBI:58359"/>
        <dbReference type="ChEBI" id="CHEBI:78520"/>
        <dbReference type="ChEBI" id="CHEBI:78521"/>
        <dbReference type="ChEBI" id="CHEBI:456216"/>
    </reaction>
</comment>
<dbReference type="GO" id="GO:0050567">
    <property type="term" value="F:glutaminyl-tRNA synthase (glutamine-hydrolyzing) activity"/>
    <property type="evidence" value="ECO:0007669"/>
    <property type="project" value="UniProtKB-EC"/>
</dbReference>
<dbReference type="NCBIfam" id="TIGR00133">
    <property type="entry name" value="gatB"/>
    <property type="match status" value="1"/>
</dbReference>
<evidence type="ECO:0000256" key="3">
    <source>
        <dbReference type="ARBA" id="ARBA00022598"/>
    </source>
</evidence>
<evidence type="ECO:0000256" key="5">
    <source>
        <dbReference type="ARBA" id="ARBA00022840"/>
    </source>
</evidence>
<comment type="catalytic activity">
    <reaction evidence="8">
        <text>L-aspartyl-tRNA(Asn) + L-glutamine + ATP + H2O = L-asparaginyl-tRNA(Asn) + L-glutamate + ADP + phosphate + 2 H(+)</text>
        <dbReference type="Rhea" id="RHEA:14513"/>
        <dbReference type="Rhea" id="RHEA-COMP:9674"/>
        <dbReference type="Rhea" id="RHEA-COMP:9677"/>
        <dbReference type="ChEBI" id="CHEBI:15377"/>
        <dbReference type="ChEBI" id="CHEBI:15378"/>
        <dbReference type="ChEBI" id="CHEBI:29985"/>
        <dbReference type="ChEBI" id="CHEBI:30616"/>
        <dbReference type="ChEBI" id="CHEBI:43474"/>
        <dbReference type="ChEBI" id="CHEBI:58359"/>
        <dbReference type="ChEBI" id="CHEBI:78515"/>
        <dbReference type="ChEBI" id="CHEBI:78516"/>
        <dbReference type="ChEBI" id="CHEBI:456216"/>
    </reaction>
</comment>
<dbReference type="PANTHER" id="PTHR11659">
    <property type="entry name" value="GLUTAMYL-TRNA GLN AMIDOTRANSFERASE SUBUNIT B MITOCHONDRIAL AND PROKARYOTIC PET112-RELATED"/>
    <property type="match status" value="1"/>
</dbReference>
<proteinExistence type="inferred from homology"/>
<evidence type="ECO:0000256" key="6">
    <source>
        <dbReference type="ARBA" id="ARBA00022917"/>
    </source>
</evidence>
<dbReference type="NCBIfam" id="NF004014">
    <property type="entry name" value="PRK05477.1-4"/>
    <property type="match status" value="1"/>
</dbReference>
<dbReference type="Pfam" id="PF02934">
    <property type="entry name" value="GatB_N"/>
    <property type="match status" value="1"/>
</dbReference>
<keyword evidence="11" id="KW-0808">Transferase</keyword>
<name>A0A3B1DQM3_9ZZZZ</name>
<dbReference type="Gene3D" id="1.10.150.380">
    <property type="entry name" value="GatB domain, N-terminal subdomain"/>
    <property type="match status" value="1"/>
</dbReference>
<dbReference type="InterPro" id="IPR004413">
    <property type="entry name" value="GatB"/>
</dbReference>
<evidence type="ECO:0000256" key="7">
    <source>
        <dbReference type="ARBA" id="ARBA00024799"/>
    </source>
</evidence>
<dbReference type="GO" id="GO:0016740">
    <property type="term" value="F:transferase activity"/>
    <property type="evidence" value="ECO:0007669"/>
    <property type="project" value="UniProtKB-KW"/>
</dbReference>
<dbReference type="EC" id="6.3.5.7" evidence="11"/>
<evidence type="ECO:0000256" key="9">
    <source>
        <dbReference type="ARBA" id="ARBA00047913"/>
    </source>
</evidence>
<dbReference type="InterPro" id="IPR023168">
    <property type="entry name" value="GatB_Yqey_C_2"/>
</dbReference>
<evidence type="ECO:0000256" key="2">
    <source>
        <dbReference type="ARBA" id="ARBA00011123"/>
    </source>
</evidence>
<reference evidence="11" key="1">
    <citation type="submission" date="2018-06" db="EMBL/GenBank/DDBJ databases">
        <authorList>
            <person name="Zhirakovskaya E."/>
        </authorList>
    </citation>
    <scope>NUCLEOTIDE SEQUENCE</scope>
</reference>
<protein>
    <submittedName>
        <fullName evidence="11">Aspartyl-tRNA(Asn) amidotransferase subunit B @ Glutamyl-tRNA(Gln) amidotransferase subunit B</fullName>
        <ecNumber evidence="11">6.3.5.6</ecNumber>
        <ecNumber evidence="11">6.3.5.7</ecNumber>
    </submittedName>
</protein>
<dbReference type="GO" id="GO:0050566">
    <property type="term" value="F:asparaginyl-tRNA synthase (glutamine-hydrolyzing) activity"/>
    <property type="evidence" value="ECO:0007669"/>
    <property type="project" value="UniProtKB-EC"/>
</dbReference>
<comment type="subunit">
    <text evidence="2">Heterotrimer of A, B and C subunits.</text>
</comment>
<dbReference type="Gene3D" id="1.10.10.410">
    <property type="match status" value="1"/>
</dbReference>
<dbReference type="EMBL" id="UOGL01000201">
    <property type="protein sequence ID" value="VAX38434.1"/>
    <property type="molecule type" value="Genomic_DNA"/>
</dbReference>
<dbReference type="InterPro" id="IPR017959">
    <property type="entry name" value="Asn/Gln-tRNA_amidoTrfase_suB/E"/>
</dbReference>
<dbReference type="Pfam" id="PF02637">
    <property type="entry name" value="GatB_Yqey"/>
    <property type="match status" value="1"/>
</dbReference>
<dbReference type="PANTHER" id="PTHR11659:SF0">
    <property type="entry name" value="GLUTAMYL-TRNA(GLN) AMIDOTRANSFERASE SUBUNIT B, MITOCHONDRIAL"/>
    <property type="match status" value="1"/>
</dbReference>
<feature type="domain" description="Asn/Gln amidotransferase" evidence="10">
    <location>
        <begin position="348"/>
        <end position="502"/>
    </location>
</feature>
<evidence type="ECO:0000256" key="4">
    <source>
        <dbReference type="ARBA" id="ARBA00022741"/>
    </source>
</evidence>
<keyword evidence="5" id="KW-0067">ATP-binding</keyword>
<dbReference type="InterPro" id="IPR042114">
    <property type="entry name" value="GatB_C_1"/>
</dbReference>
<dbReference type="PROSITE" id="PS01234">
    <property type="entry name" value="GATB"/>
    <property type="match status" value="1"/>
</dbReference>
<evidence type="ECO:0000259" key="10">
    <source>
        <dbReference type="SMART" id="SM00845"/>
    </source>
</evidence>